<dbReference type="Proteomes" id="UP000576082">
    <property type="component" value="Unassembled WGS sequence"/>
</dbReference>
<gene>
    <name evidence="1" type="ORF">HHU12_33745</name>
</gene>
<accession>A0A7X9S250</accession>
<evidence type="ECO:0000313" key="2">
    <source>
        <dbReference type="Proteomes" id="UP000576082"/>
    </source>
</evidence>
<reference evidence="1 2" key="1">
    <citation type="submission" date="2020-04" db="EMBL/GenBank/DDBJ databases">
        <title>Flammeovirga sp. SR4, a novel species isolated from seawater.</title>
        <authorList>
            <person name="Wang X."/>
        </authorList>
    </citation>
    <scope>NUCLEOTIDE SEQUENCE [LARGE SCALE GENOMIC DNA]</scope>
    <source>
        <strain evidence="1 2">ATCC 23126</strain>
    </source>
</reference>
<keyword evidence="2" id="KW-1185">Reference proteome</keyword>
<organism evidence="1 2">
    <name type="scientific">Flammeovirga aprica JL-4</name>
    <dbReference type="NCBI Taxonomy" id="694437"/>
    <lineage>
        <taxon>Bacteria</taxon>
        <taxon>Pseudomonadati</taxon>
        <taxon>Bacteroidota</taxon>
        <taxon>Cytophagia</taxon>
        <taxon>Cytophagales</taxon>
        <taxon>Flammeovirgaceae</taxon>
        <taxon>Flammeovirga</taxon>
    </lineage>
</organism>
<dbReference type="EMBL" id="JABANE010000266">
    <property type="protein sequence ID" value="NME72968.1"/>
    <property type="molecule type" value="Genomic_DNA"/>
</dbReference>
<sequence>MTIVLLTLLLLPIPSVNQKVIGTYVMIDRKGLEQHSTLTLKNNYDFIYSYGVGGCQGEVKGKWSINDNQLLEFKSEIDFNSSSSSNLTPCYPDLNSGHWKVTKRGLVLQKVMDCACWKVKGLHQKVNK</sequence>
<comment type="caution">
    <text evidence="1">The sequence shown here is derived from an EMBL/GenBank/DDBJ whole genome shotgun (WGS) entry which is preliminary data.</text>
</comment>
<evidence type="ECO:0000313" key="1">
    <source>
        <dbReference type="EMBL" id="NME72968.1"/>
    </source>
</evidence>
<name>A0A7X9S250_9BACT</name>
<protein>
    <submittedName>
        <fullName evidence="1">Uncharacterized protein</fullName>
    </submittedName>
</protein>
<dbReference type="RefSeq" id="WP_169661120.1">
    <property type="nucleotide sequence ID" value="NZ_JABANE010000266.1"/>
</dbReference>
<dbReference type="AlphaFoldDB" id="A0A7X9S250"/>
<proteinExistence type="predicted"/>